<proteinExistence type="predicted"/>
<evidence type="ECO:0000256" key="1">
    <source>
        <dbReference type="SAM" id="SignalP"/>
    </source>
</evidence>
<dbReference type="EMBL" id="CM016552">
    <property type="protein sequence ID" value="TKW41365.1"/>
    <property type="molecule type" value="Genomic_DNA"/>
</dbReference>
<evidence type="ECO:0000313" key="2">
    <source>
        <dbReference type="EMBL" id="TKW41365.1"/>
    </source>
</evidence>
<dbReference type="Gramene" id="TKW41365">
    <property type="protein sequence ID" value="TKW41365"/>
    <property type="gene ID" value="SEVIR_1G309950v2"/>
</dbReference>
<keyword evidence="3" id="KW-1185">Reference proteome</keyword>
<accession>A0A4U6WGM1</accession>
<dbReference type="AlphaFoldDB" id="A0A4U6WGM1"/>
<evidence type="ECO:0008006" key="4">
    <source>
        <dbReference type="Google" id="ProtNLM"/>
    </source>
</evidence>
<organism evidence="2 3">
    <name type="scientific">Setaria viridis</name>
    <name type="common">Green bristlegrass</name>
    <name type="synonym">Setaria italica subsp. viridis</name>
    <dbReference type="NCBI Taxonomy" id="4556"/>
    <lineage>
        <taxon>Eukaryota</taxon>
        <taxon>Viridiplantae</taxon>
        <taxon>Streptophyta</taxon>
        <taxon>Embryophyta</taxon>
        <taxon>Tracheophyta</taxon>
        <taxon>Spermatophyta</taxon>
        <taxon>Magnoliopsida</taxon>
        <taxon>Liliopsida</taxon>
        <taxon>Poales</taxon>
        <taxon>Poaceae</taxon>
        <taxon>PACMAD clade</taxon>
        <taxon>Panicoideae</taxon>
        <taxon>Panicodae</taxon>
        <taxon>Paniceae</taxon>
        <taxon>Cenchrinae</taxon>
        <taxon>Setaria</taxon>
    </lineage>
</organism>
<sequence length="69" mass="7493">MEYTPEDGSSICWFSPAALLASWLACFCSGSNREDHDELAGDDDNQPTAPMAAAAAKYLTYSLQKIKFA</sequence>
<feature type="chain" id="PRO_5020713855" description="Secreted protein" evidence="1">
    <location>
        <begin position="34"/>
        <end position="69"/>
    </location>
</feature>
<evidence type="ECO:0000313" key="3">
    <source>
        <dbReference type="Proteomes" id="UP000298652"/>
    </source>
</evidence>
<gene>
    <name evidence="2" type="ORF">SEVIR_1G309950v2</name>
</gene>
<keyword evidence="1" id="KW-0732">Signal</keyword>
<protein>
    <recommendedName>
        <fullName evidence="4">Secreted protein</fullName>
    </recommendedName>
</protein>
<reference evidence="2" key="1">
    <citation type="submission" date="2019-03" db="EMBL/GenBank/DDBJ databases">
        <title>WGS assembly of Setaria viridis.</title>
        <authorList>
            <person name="Huang P."/>
            <person name="Jenkins J."/>
            <person name="Grimwood J."/>
            <person name="Barry K."/>
            <person name="Healey A."/>
            <person name="Mamidi S."/>
            <person name="Sreedasyam A."/>
            <person name="Shu S."/>
            <person name="Feldman M."/>
            <person name="Wu J."/>
            <person name="Yu Y."/>
            <person name="Chen C."/>
            <person name="Johnson J."/>
            <person name="Rokhsar D."/>
            <person name="Baxter I."/>
            <person name="Schmutz J."/>
            <person name="Brutnell T."/>
            <person name="Kellogg E."/>
        </authorList>
    </citation>
    <scope>NUCLEOTIDE SEQUENCE [LARGE SCALE GENOMIC DNA]</scope>
</reference>
<dbReference type="Proteomes" id="UP000298652">
    <property type="component" value="Chromosome 1"/>
</dbReference>
<name>A0A4U6WGM1_SETVI</name>
<feature type="signal peptide" evidence="1">
    <location>
        <begin position="1"/>
        <end position="33"/>
    </location>
</feature>